<proteinExistence type="predicted"/>
<name>A0A128A2F9_9ARCH</name>
<protein>
    <submittedName>
        <fullName evidence="1">Uncharacterized protein</fullName>
    </submittedName>
</protein>
<reference evidence="2" key="1">
    <citation type="submission" date="2015-10" db="EMBL/GenBank/DDBJ databases">
        <authorList>
            <person name="Lehtovirta-Morley L.E."/>
            <person name="Vieille C."/>
        </authorList>
    </citation>
    <scope>NUCLEOTIDE SEQUENCE [LARGE SCALE GENOMIC DNA]</scope>
</reference>
<keyword evidence="2" id="KW-1185">Reference proteome</keyword>
<organism evidence="1 2">
    <name type="scientific">Nitrosotalea devaniterrae</name>
    <dbReference type="NCBI Taxonomy" id="1078905"/>
    <lineage>
        <taxon>Archaea</taxon>
        <taxon>Nitrososphaerota</taxon>
        <taxon>Nitrososphaeria</taxon>
        <taxon>Nitrosotaleales</taxon>
        <taxon>Nitrosotaleaceae</taxon>
        <taxon>Nitrosotalea</taxon>
    </lineage>
</organism>
<evidence type="ECO:0000313" key="2">
    <source>
        <dbReference type="Proteomes" id="UP000196239"/>
    </source>
</evidence>
<accession>A0A128A2F9</accession>
<dbReference type="AlphaFoldDB" id="A0A128A2F9"/>
<sequence>MSTSKEKIEFKMLDHQRVGEEHVTFKLEDGTMVKVKVDLDRVGIATNYKNPDGTPHYAVNASLKLSIIPSERKFFVEPDAVKAKSPSPPGQMFS</sequence>
<dbReference type="Proteomes" id="UP000196239">
    <property type="component" value="Chromosome 1"/>
</dbReference>
<gene>
    <name evidence="1" type="ORF">NDEV_0764</name>
</gene>
<dbReference type="KEGG" id="ndv:NDEV_0764"/>
<dbReference type="EMBL" id="LN890280">
    <property type="protein sequence ID" value="CUR51529.1"/>
    <property type="molecule type" value="Genomic_DNA"/>
</dbReference>
<evidence type="ECO:0000313" key="1">
    <source>
        <dbReference type="EMBL" id="CUR51529.1"/>
    </source>
</evidence>